<keyword evidence="6" id="KW-1185">Reference proteome</keyword>
<evidence type="ECO:0000313" key="5">
    <source>
        <dbReference type="EnsemblProtists" id="EOD37060"/>
    </source>
</evidence>
<feature type="compositionally biased region" description="Acidic residues" evidence="3">
    <location>
        <begin position="122"/>
        <end position="133"/>
    </location>
</feature>
<keyword evidence="1" id="KW-0677">Repeat</keyword>
<dbReference type="InterPro" id="IPR009091">
    <property type="entry name" value="RCC1/BLIP-II"/>
</dbReference>
<dbReference type="PROSITE" id="PS50012">
    <property type="entry name" value="RCC1_3"/>
    <property type="match status" value="3"/>
</dbReference>
<evidence type="ECO:0000256" key="2">
    <source>
        <dbReference type="PROSITE-ProRule" id="PRU00235"/>
    </source>
</evidence>
<feature type="repeat" description="RCC1" evidence="2">
    <location>
        <begin position="178"/>
        <end position="229"/>
    </location>
</feature>
<dbReference type="GeneID" id="17282330"/>
<evidence type="ECO:0000259" key="4">
    <source>
        <dbReference type="Pfam" id="PF25390"/>
    </source>
</evidence>
<reference evidence="6" key="1">
    <citation type="journal article" date="2013" name="Nature">
        <title>Pan genome of the phytoplankton Emiliania underpins its global distribution.</title>
        <authorList>
            <person name="Read B.A."/>
            <person name="Kegel J."/>
            <person name="Klute M.J."/>
            <person name="Kuo A."/>
            <person name="Lefebvre S.C."/>
            <person name="Maumus F."/>
            <person name="Mayer C."/>
            <person name="Miller J."/>
            <person name="Monier A."/>
            <person name="Salamov A."/>
            <person name="Young J."/>
            <person name="Aguilar M."/>
            <person name="Claverie J.M."/>
            <person name="Frickenhaus S."/>
            <person name="Gonzalez K."/>
            <person name="Herman E.K."/>
            <person name="Lin Y.C."/>
            <person name="Napier J."/>
            <person name="Ogata H."/>
            <person name="Sarno A.F."/>
            <person name="Shmutz J."/>
            <person name="Schroeder D."/>
            <person name="de Vargas C."/>
            <person name="Verret F."/>
            <person name="von Dassow P."/>
            <person name="Valentin K."/>
            <person name="Van de Peer Y."/>
            <person name="Wheeler G."/>
            <person name="Dacks J.B."/>
            <person name="Delwiche C.F."/>
            <person name="Dyhrman S.T."/>
            <person name="Glockner G."/>
            <person name="John U."/>
            <person name="Richards T."/>
            <person name="Worden A.Z."/>
            <person name="Zhang X."/>
            <person name="Grigoriev I.V."/>
            <person name="Allen A.E."/>
            <person name="Bidle K."/>
            <person name="Borodovsky M."/>
            <person name="Bowler C."/>
            <person name="Brownlee C."/>
            <person name="Cock J.M."/>
            <person name="Elias M."/>
            <person name="Gladyshev V.N."/>
            <person name="Groth M."/>
            <person name="Guda C."/>
            <person name="Hadaegh A."/>
            <person name="Iglesias-Rodriguez M.D."/>
            <person name="Jenkins J."/>
            <person name="Jones B.M."/>
            <person name="Lawson T."/>
            <person name="Leese F."/>
            <person name="Lindquist E."/>
            <person name="Lobanov A."/>
            <person name="Lomsadze A."/>
            <person name="Malik S.B."/>
            <person name="Marsh M.E."/>
            <person name="Mackinder L."/>
            <person name="Mock T."/>
            <person name="Mueller-Roeber B."/>
            <person name="Pagarete A."/>
            <person name="Parker M."/>
            <person name="Probert I."/>
            <person name="Quesneville H."/>
            <person name="Raines C."/>
            <person name="Rensing S.A."/>
            <person name="Riano-Pachon D.M."/>
            <person name="Richier S."/>
            <person name="Rokitta S."/>
            <person name="Shiraiwa Y."/>
            <person name="Soanes D.M."/>
            <person name="van der Giezen M."/>
            <person name="Wahlund T.M."/>
            <person name="Williams B."/>
            <person name="Wilson W."/>
            <person name="Wolfe G."/>
            <person name="Wurch L.L."/>
        </authorList>
    </citation>
    <scope>NUCLEOTIDE SEQUENCE</scope>
</reference>
<dbReference type="STRING" id="2903.R1FDG1"/>
<dbReference type="Proteomes" id="UP000013827">
    <property type="component" value="Unassembled WGS sequence"/>
</dbReference>
<dbReference type="PANTHER" id="PTHR22872:SF2">
    <property type="entry name" value="INHIBITOR OF BRUTON TYROSINE KINASE"/>
    <property type="match status" value="1"/>
</dbReference>
<accession>A0A0D3KMS5</accession>
<reference evidence="5" key="2">
    <citation type="submission" date="2024-10" db="UniProtKB">
        <authorList>
            <consortium name="EnsemblProtists"/>
        </authorList>
    </citation>
    <scope>IDENTIFICATION</scope>
</reference>
<dbReference type="EnsemblProtists" id="EOD37060">
    <property type="protein sequence ID" value="EOD37060"/>
    <property type="gene ID" value="EMIHUDRAFT_362321"/>
</dbReference>
<dbReference type="HOGENOM" id="CLU_044016_0_0_1"/>
<dbReference type="KEGG" id="ehx:EMIHUDRAFT_362321"/>
<protein>
    <recommendedName>
        <fullName evidence="4">RCC1-like domain-containing protein</fullName>
    </recommendedName>
</protein>
<dbReference type="SUPFAM" id="SSF50985">
    <property type="entry name" value="RCC1/BLIP-II"/>
    <property type="match status" value="1"/>
</dbReference>
<proteinExistence type="predicted"/>
<dbReference type="Pfam" id="PF25390">
    <property type="entry name" value="WD40_RLD"/>
    <property type="match status" value="1"/>
</dbReference>
<feature type="region of interest" description="Disordered" evidence="3">
    <location>
        <begin position="113"/>
        <end position="133"/>
    </location>
</feature>
<dbReference type="PRINTS" id="PR00633">
    <property type="entry name" value="RCCNDNSATION"/>
</dbReference>
<dbReference type="AlphaFoldDB" id="A0A0D3KMS5"/>
<feature type="compositionally biased region" description="Basic residues" evidence="3">
    <location>
        <begin position="1"/>
        <end position="10"/>
    </location>
</feature>
<dbReference type="RefSeq" id="XP_005789489.1">
    <property type="nucleotide sequence ID" value="XM_005789432.1"/>
</dbReference>
<feature type="compositionally biased region" description="Low complexity" evidence="3">
    <location>
        <begin position="11"/>
        <end position="21"/>
    </location>
</feature>
<feature type="domain" description="RCC1-like" evidence="4">
    <location>
        <begin position="94"/>
        <end position="329"/>
    </location>
</feature>
<dbReference type="InterPro" id="IPR058923">
    <property type="entry name" value="RCC1-like_dom"/>
</dbReference>
<organism evidence="5 6">
    <name type="scientific">Emiliania huxleyi (strain CCMP1516)</name>
    <dbReference type="NCBI Taxonomy" id="280463"/>
    <lineage>
        <taxon>Eukaryota</taxon>
        <taxon>Haptista</taxon>
        <taxon>Haptophyta</taxon>
        <taxon>Prymnesiophyceae</taxon>
        <taxon>Isochrysidales</taxon>
        <taxon>Noelaerhabdaceae</taxon>
        <taxon>Emiliania</taxon>
    </lineage>
</organism>
<sequence>MSAPRRRSRRLASAATAAPSTDTPPPARLLDLPRELLERALSRCDPADIARVAAGIRLWAQERGFELPAQPEGEGCAVRWLYCSALLRESNAPARVSAGERHSVFIDGEGRLSSCGSAAREGEEEEDDDDEEFPGLLGHGEGVTQLNTPTRLPSMLGDERAVSVATRAYHSLALTADGSVWSWGGGLFGQLGHGDEQDQLLPKKIETFAGRRVVAVSAGWMHSLAITADGAVWSWGWGGYGKLGQRDRHAQLLPMKVEAFTGRRVVTVSAGARHSLATTADGAAWSWGAGGNGRLGHGDRQRQLLPKKVEAFAGRRVVAVAAGGIHSLAITADGA</sequence>
<feature type="repeat" description="RCC1" evidence="2">
    <location>
        <begin position="230"/>
        <end position="281"/>
    </location>
</feature>
<dbReference type="InterPro" id="IPR000408">
    <property type="entry name" value="Reg_chr_condens"/>
</dbReference>
<feature type="region of interest" description="Disordered" evidence="3">
    <location>
        <begin position="1"/>
        <end position="28"/>
    </location>
</feature>
<evidence type="ECO:0000256" key="3">
    <source>
        <dbReference type="SAM" id="MobiDB-lite"/>
    </source>
</evidence>
<dbReference type="eggNOG" id="KOG1426">
    <property type="taxonomic scope" value="Eukaryota"/>
</dbReference>
<dbReference type="PaxDb" id="2903-EOD37060"/>
<dbReference type="PROSITE" id="PS00626">
    <property type="entry name" value="RCC1_2"/>
    <property type="match status" value="2"/>
</dbReference>
<evidence type="ECO:0000256" key="1">
    <source>
        <dbReference type="ARBA" id="ARBA00022737"/>
    </source>
</evidence>
<name>A0A0D3KMS5_EMIH1</name>
<feature type="repeat" description="RCC1" evidence="2">
    <location>
        <begin position="282"/>
        <end position="333"/>
    </location>
</feature>
<dbReference type="InterPro" id="IPR051625">
    <property type="entry name" value="Signaling_Regulatory_Domain"/>
</dbReference>
<evidence type="ECO:0000313" key="6">
    <source>
        <dbReference type="Proteomes" id="UP000013827"/>
    </source>
</evidence>
<dbReference type="Gene3D" id="2.130.10.30">
    <property type="entry name" value="Regulator of chromosome condensation 1/beta-lactamase-inhibitor protein II"/>
    <property type="match status" value="1"/>
</dbReference>
<dbReference type="PANTHER" id="PTHR22872">
    <property type="entry name" value="BTK-BINDING PROTEIN-RELATED"/>
    <property type="match status" value="1"/>
</dbReference>